<protein>
    <submittedName>
        <fullName evidence="4">Transmembrane protein DUF3566</fullName>
    </submittedName>
</protein>
<keyword evidence="2 4" id="KW-0812">Transmembrane</keyword>
<keyword evidence="2" id="KW-1133">Transmembrane helix</keyword>
<gene>
    <name evidence="4" type="ORF">BCL65_102335</name>
</gene>
<keyword evidence="5" id="KW-1185">Reference proteome</keyword>
<dbReference type="Proteomes" id="UP000239895">
    <property type="component" value="Unassembled WGS sequence"/>
</dbReference>
<feature type="region of interest" description="Disordered" evidence="1">
    <location>
        <begin position="1"/>
        <end position="198"/>
    </location>
</feature>
<proteinExistence type="predicted"/>
<feature type="transmembrane region" description="Helical" evidence="2">
    <location>
        <begin position="243"/>
        <end position="266"/>
    </location>
</feature>
<feature type="compositionally biased region" description="Low complexity" evidence="1">
    <location>
        <begin position="72"/>
        <end position="103"/>
    </location>
</feature>
<name>A0ABX5EH14_9MICO</name>
<evidence type="ECO:0000313" key="5">
    <source>
        <dbReference type="Proteomes" id="UP000239895"/>
    </source>
</evidence>
<dbReference type="EMBL" id="PVTX01000002">
    <property type="protein sequence ID" value="PRZ08788.1"/>
    <property type="molecule type" value="Genomic_DNA"/>
</dbReference>
<keyword evidence="2" id="KW-0472">Membrane</keyword>
<feature type="domain" description="DUF3566" evidence="3">
    <location>
        <begin position="225"/>
        <end position="341"/>
    </location>
</feature>
<evidence type="ECO:0000256" key="1">
    <source>
        <dbReference type="SAM" id="MobiDB-lite"/>
    </source>
</evidence>
<dbReference type="RefSeq" id="WP_243400756.1">
    <property type="nucleotide sequence ID" value="NZ_PVTX01000002.1"/>
</dbReference>
<reference evidence="4 5" key="1">
    <citation type="submission" date="2018-03" db="EMBL/GenBank/DDBJ databases">
        <title>Comparative analysis of microorganisms from saline springs in Andes Mountain Range, Colombia.</title>
        <authorList>
            <person name="Rubin E."/>
        </authorList>
    </citation>
    <scope>NUCLEOTIDE SEQUENCE [LARGE SCALE GENOMIC DNA]</scope>
    <source>
        <strain evidence="4 5">CG 23</strain>
    </source>
</reference>
<organism evidence="4 5">
    <name type="scientific">Isoptericola halotolerans</name>
    <dbReference type="NCBI Taxonomy" id="300560"/>
    <lineage>
        <taxon>Bacteria</taxon>
        <taxon>Bacillati</taxon>
        <taxon>Actinomycetota</taxon>
        <taxon>Actinomycetes</taxon>
        <taxon>Micrococcales</taxon>
        <taxon>Promicromonosporaceae</taxon>
        <taxon>Isoptericola</taxon>
    </lineage>
</organism>
<accession>A0ABX5EH14</accession>
<evidence type="ECO:0000313" key="4">
    <source>
        <dbReference type="EMBL" id="PRZ08788.1"/>
    </source>
</evidence>
<evidence type="ECO:0000256" key="2">
    <source>
        <dbReference type="SAM" id="Phobius"/>
    </source>
</evidence>
<evidence type="ECO:0000259" key="3">
    <source>
        <dbReference type="Pfam" id="PF12089"/>
    </source>
</evidence>
<sequence length="342" mass="34071">MASDKNAGQAGTKTAEAVDSTQQMSPVPAAPTTSGEDRVPAPSNGSTSAAAKADAKPTGEPVGEVSVAEPASSTEGTMSGTTTGTTSKPAPADTTPAEAASAEQAPTNGSAVKDGAVKAAAAALAAARNAAKKVQSAASSSTGAEPPDAASSGSQSAPPPPPSTGTTQSASRPEMHYSAGGVHGAAQPEASPAGAQYGGAQYGAATGAQPTLQSAASPSEGLGSPRRVRLSVSRIDPWSIMKLAFLLSVAIGIMIVVATAVVWYSLNSLGTFATIQEFLIETMGPQTINITQFVEFERMISLSTLIALVNMVLFTAIATIMAILYNITAALVGGVHLTLTDD</sequence>
<comment type="caution">
    <text evidence="4">The sequence shown here is derived from an EMBL/GenBank/DDBJ whole genome shotgun (WGS) entry which is preliminary data.</text>
</comment>
<feature type="compositionally biased region" description="Low complexity" evidence="1">
    <location>
        <begin position="111"/>
        <end position="156"/>
    </location>
</feature>
<dbReference type="Pfam" id="PF12089">
    <property type="entry name" value="DUF3566"/>
    <property type="match status" value="1"/>
</dbReference>
<feature type="transmembrane region" description="Helical" evidence="2">
    <location>
        <begin position="305"/>
        <end position="327"/>
    </location>
</feature>
<dbReference type="InterPro" id="IPR021949">
    <property type="entry name" value="DUF3566_TM"/>
</dbReference>